<dbReference type="GO" id="GO:0018812">
    <property type="term" value="F:3-hydroxyacyl-CoA dehydratase activity"/>
    <property type="evidence" value="ECO:0007669"/>
    <property type="project" value="UniProtKB-ARBA"/>
</dbReference>
<dbReference type="InterPro" id="IPR029069">
    <property type="entry name" value="HotDog_dom_sf"/>
</dbReference>
<dbReference type="EMBL" id="UZAG01001681">
    <property type="protein sequence ID" value="VDO11859.1"/>
    <property type="molecule type" value="Genomic_DNA"/>
</dbReference>
<reference evidence="2 3" key="2">
    <citation type="submission" date="2018-11" db="EMBL/GenBank/DDBJ databases">
        <authorList>
            <consortium name="Pathogen Informatics"/>
        </authorList>
    </citation>
    <scope>NUCLEOTIDE SEQUENCE [LARGE SCALE GENOMIC DNA]</scope>
</reference>
<evidence type="ECO:0000313" key="3">
    <source>
        <dbReference type="Proteomes" id="UP000280834"/>
    </source>
</evidence>
<dbReference type="InterPro" id="IPR052342">
    <property type="entry name" value="MCH/BMMD"/>
</dbReference>
<gene>
    <name evidence="2" type="ORF">BTMF_LOCUS2141</name>
</gene>
<evidence type="ECO:0000313" key="2">
    <source>
        <dbReference type="EMBL" id="VDO11859.1"/>
    </source>
</evidence>
<dbReference type="WBParaSite" id="BTMF_0000281701-mRNA-1">
    <property type="protein sequence ID" value="BTMF_0000281701-mRNA-1"/>
    <property type="gene ID" value="BTMF_0000281701"/>
</dbReference>
<reference evidence="4" key="1">
    <citation type="submission" date="2017-02" db="UniProtKB">
        <authorList>
            <consortium name="WormBaseParasite"/>
        </authorList>
    </citation>
    <scope>IDENTIFICATION</scope>
</reference>
<feature type="domain" description="MaoC-like" evidence="1">
    <location>
        <begin position="5"/>
        <end position="117"/>
    </location>
</feature>
<dbReference type="Gene3D" id="3.10.129.10">
    <property type="entry name" value="Hotdog Thioesterase"/>
    <property type="match status" value="1"/>
</dbReference>
<dbReference type="PANTHER" id="PTHR43664:SF1">
    <property type="entry name" value="BETA-METHYLMALYL-COA DEHYDRATASE"/>
    <property type="match status" value="1"/>
</dbReference>
<dbReference type="PANTHER" id="PTHR43664">
    <property type="entry name" value="MONOAMINE OXIDASE-RELATED"/>
    <property type="match status" value="1"/>
</dbReference>
<dbReference type="InterPro" id="IPR002539">
    <property type="entry name" value="MaoC-like_dom"/>
</dbReference>
<evidence type="ECO:0000313" key="4">
    <source>
        <dbReference type="WBParaSite" id="BTMF_0000281701-mRNA-1"/>
    </source>
</evidence>
<dbReference type="Pfam" id="PF01575">
    <property type="entry name" value="MaoC_dehydratas"/>
    <property type="match status" value="1"/>
</dbReference>
<sequence>MTIGARFITDRHTLTEEAIVMFGTLWDPQPFHIDAEAAKQSMFGRIIASGLHTVLVTYRLFNQLKLWGPQALAGLGYRDIQFKAPVFAGDTLHAVVTILEKRESSRDDRGTVTFQISTWANDSRKVLSLTLDILGSRKPVR</sequence>
<dbReference type="SUPFAM" id="SSF54637">
    <property type="entry name" value="Thioesterase/thiol ester dehydrase-isomerase"/>
    <property type="match status" value="1"/>
</dbReference>
<evidence type="ECO:0000259" key="1">
    <source>
        <dbReference type="Pfam" id="PF01575"/>
    </source>
</evidence>
<dbReference type="Proteomes" id="UP000280834">
    <property type="component" value="Unassembled WGS sequence"/>
</dbReference>
<dbReference type="AlphaFoldDB" id="A0A0R3Q909"/>
<accession>A0A0R3Q909</accession>
<organism evidence="4">
    <name type="scientific">Brugia timori</name>
    <dbReference type="NCBI Taxonomy" id="42155"/>
    <lineage>
        <taxon>Eukaryota</taxon>
        <taxon>Metazoa</taxon>
        <taxon>Ecdysozoa</taxon>
        <taxon>Nematoda</taxon>
        <taxon>Chromadorea</taxon>
        <taxon>Rhabditida</taxon>
        <taxon>Spirurina</taxon>
        <taxon>Spiruromorpha</taxon>
        <taxon>Filarioidea</taxon>
        <taxon>Onchocercidae</taxon>
        <taxon>Brugia</taxon>
    </lineage>
</organism>
<proteinExistence type="predicted"/>
<protein>
    <submittedName>
        <fullName evidence="4">MaoC-like domain-containing protein</fullName>
    </submittedName>
</protein>
<keyword evidence="3" id="KW-1185">Reference proteome</keyword>
<name>A0A0R3Q909_9BILA</name>